<sequence length="367" mass="37126">NVTDPDAKLEVVGTLHISDAATFDSTIGSGAITSTGAIKGLKFHTTNAVLPAASNGAAFGNGADASGTGAFAAGLSCIASGTASNAVGRETQATQLNATAIGAFVGATNNNSLIIAIAGIFSTALASGDPSVVVGIERAGKGKTNNLSAIAVASVAVGIDVSATAENTFISGIGFTNNTTGTYQLGYECEGLRFALTENVFNDGGLDLDFRIESTGEDKLFLLDAGLDVIRMGDGDTNYTQIDATGNITQVGTGRTHESEKFKLTAIGGYAIKLTNKTGSNTIQGQSVQADTTANDAVKLTGTDEEECIGVFLDSGVANNAEAWVVINGIADVAMEDNTTATRGNWVRSSVTEAGYADATNATPPSP</sequence>
<gene>
    <name evidence="1" type="ORF">LCGC14_2992690</name>
</gene>
<dbReference type="AlphaFoldDB" id="A0A0F8ZUF0"/>
<proteinExistence type="predicted"/>
<dbReference type="EMBL" id="LAZR01061430">
    <property type="protein sequence ID" value="KKK63596.1"/>
    <property type="molecule type" value="Genomic_DNA"/>
</dbReference>
<reference evidence="1" key="1">
    <citation type="journal article" date="2015" name="Nature">
        <title>Complex archaea that bridge the gap between prokaryotes and eukaryotes.</title>
        <authorList>
            <person name="Spang A."/>
            <person name="Saw J.H."/>
            <person name="Jorgensen S.L."/>
            <person name="Zaremba-Niedzwiedzka K."/>
            <person name="Martijn J."/>
            <person name="Lind A.E."/>
            <person name="van Eijk R."/>
            <person name="Schleper C."/>
            <person name="Guy L."/>
            <person name="Ettema T.J."/>
        </authorList>
    </citation>
    <scope>NUCLEOTIDE SEQUENCE</scope>
</reference>
<evidence type="ECO:0000313" key="1">
    <source>
        <dbReference type="EMBL" id="KKK63596.1"/>
    </source>
</evidence>
<dbReference type="Gene3D" id="2.150.10.10">
    <property type="entry name" value="Serralysin-like metalloprotease, C-terminal"/>
    <property type="match status" value="1"/>
</dbReference>
<feature type="non-terminal residue" evidence="1">
    <location>
        <position position="367"/>
    </location>
</feature>
<organism evidence="1">
    <name type="scientific">marine sediment metagenome</name>
    <dbReference type="NCBI Taxonomy" id="412755"/>
    <lineage>
        <taxon>unclassified sequences</taxon>
        <taxon>metagenomes</taxon>
        <taxon>ecological metagenomes</taxon>
    </lineage>
</organism>
<accession>A0A0F8ZUF0</accession>
<evidence type="ECO:0008006" key="2">
    <source>
        <dbReference type="Google" id="ProtNLM"/>
    </source>
</evidence>
<name>A0A0F8ZUF0_9ZZZZ</name>
<protein>
    <recommendedName>
        <fullName evidence="2">Trimeric autotransporter adhesin YadA-like head domain-containing protein</fullName>
    </recommendedName>
</protein>
<comment type="caution">
    <text evidence="1">The sequence shown here is derived from an EMBL/GenBank/DDBJ whole genome shotgun (WGS) entry which is preliminary data.</text>
</comment>
<dbReference type="InterPro" id="IPR011049">
    <property type="entry name" value="Serralysin-like_metalloprot_C"/>
</dbReference>
<feature type="non-terminal residue" evidence="1">
    <location>
        <position position="1"/>
    </location>
</feature>